<dbReference type="AlphaFoldDB" id="A0A5J4UQR8"/>
<organism evidence="1 2">
    <name type="scientific">Streblomastix strix</name>
    <dbReference type="NCBI Taxonomy" id="222440"/>
    <lineage>
        <taxon>Eukaryota</taxon>
        <taxon>Metamonada</taxon>
        <taxon>Preaxostyla</taxon>
        <taxon>Oxymonadida</taxon>
        <taxon>Streblomastigidae</taxon>
        <taxon>Streblomastix</taxon>
    </lineage>
</organism>
<accession>A0A5J4UQR8</accession>
<dbReference type="Proteomes" id="UP000324800">
    <property type="component" value="Unassembled WGS sequence"/>
</dbReference>
<gene>
    <name evidence="1" type="ORF">EZS28_032102</name>
</gene>
<sequence>MSSDCGRFAMTFKLSDYCLVGQDAEFKPLQFHFILNKDNLPLETVIIPFFDEDSLYIMNSASVCSQSLLQCRNREFDAAINLEVDQGNPLSEQFDCINNPSIKEKVGESYSGAQKLSIVVNINTDEFIVNTCTFTNCKYTGYGGAIDIELSNGGKASVINSQFTGCQTNIYGGAIYASIQSGGILTIDGQCKFTQCTAQNNGGGIFAQIEGENSKLIIRDGAIFDTCSSQGFGGGLNAMMNNGAQLTFQGDCQFQNCSVNSGSGGGIYASVGNEGSLIQCLGELTFDNCSSLWSGGGASLGSWDKASIEINKVTCIDCKSEQSAGLNVQPDSDTYFTISGKASFTRCESTGSGGGLFLYIQGENAEIQLTGEMEFIDCFGEFGGGLSIYSSQIISVISSSIIFQNCSSTNSGGGLYLSTSGSQLSFTNIIQFKNCSCQYSGGGLWASCIDEGTIQFIGGMNFENCSTNQQGGAIYAIIKSGGVFNIDGQSKFNECTAQFGGGIIAQINGENSKLIIGDGAIFDTCSSDNGGGLFAMINSGSQLIFEGNCQFIDCSSSGSGGGLGASVGNEGSSIRCLGELTFDNCSSTQSSGGGAFFSPGDKASIELTKVTCIDCKSNQGGGIEIQFGSNSYFAITDKATFTRCESTGSGGGLNLNIQGENAEIQLTGEIEFIDCIGNHGGGISFGSQYYIILVISNTCTFRNCTGTNGGELSFINCTSSQRGGGLYALISQGAQ</sequence>
<feature type="non-terminal residue" evidence="1">
    <location>
        <position position="735"/>
    </location>
</feature>
<reference evidence="1 2" key="1">
    <citation type="submission" date="2019-03" db="EMBL/GenBank/DDBJ databases">
        <title>Single cell metagenomics reveals metabolic interactions within the superorganism composed of flagellate Streblomastix strix and complex community of Bacteroidetes bacteria on its surface.</title>
        <authorList>
            <person name="Treitli S.C."/>
            <person name="Kolisko M."/>
            <person name="Husnik F."/>
            <person name="Keeling P."/>
            <person name="Hampl V."/>
        </authorList>
    </citation>
    <scope>NUCLEOTIDE SEQUENCE [LARGE SCALE GENOMIC DNA]</scope>
    <source>
        <strain evidence="1">ST1C</strain>
    </source>
</reference>
<evidence type="ECO:0000313" key="2">
    <source>
        <dbReference type="Proteomes" id="UP000324800"/>
    </source>
</evidence>
<protein>
    <recommendedName>
        <fullName evidence="3">Right handed beta helix domain-containing protein</fullName>
    </recommendedName>
</protein>
<dbReference type="EMBL" id="SNRW01013652">
    <property type="protein sequence ID" value="KAA6372371.1"/>
    <property type="molecule type" value="Genomic_DNA"/>
</dbReference>
<name>A0A5J4UQR8_9EUKA</name>
<comment type="caution">
    <text evidence="1">The sequence shown here is derived from an EMBL/GenBank/DDBJ whole genome shotgun (WGS) entry which is preliminary data.</text>
</comment>
<evidence type="ECO:0000313" key="1">
    <source>
        <dbReference type="EMBL" id="KAA6372371.1"/>
    </source>
</evidence>
<evidence type="ECO:0008006" key="3">
    <source>
        <dbReference type="Google" id="ProtNLM"/>
    </source>
</evidence>
<proteinExistence type="predicted"/>